<evidence type="ECO:0000313" key="4">
    <source>
        <dbReference type="EnsemblMetazoa" id="BGLB021270-PA"/>
    </source>
</evidence>
<organism evidence="4 5">
    <name type="scientific">Biomphalaria glabrata</name>
    <name type="common">Bloodfluke planorb</name>
    <name type="synonym">Freshwater snail</name>
    <dbReference type="NCBI Taxonomy" id="6526"/>
    <lineage>
        <taxon>Eukaryota</taxon>
        <taxon>Metazoa</taxon>
        <taxon>Spiralia</taxon>
        <taxon>Lophotrochozoa</taxon>
        <taxon>Mollusca</taxon>
        <taxon>Gastropoda</taxon>
        <taxon>Heterobranchia</taxon>
        <taxon>Euthyneura</taxon>
        <taxon>Panpulmonata</taxon>
        <taxon>Hygrophila</taxon>
        <taxon>Lymnaeoidea</taxon>
        <taxon>Planorbidae</taxon>
        <taxon>Biomphalaria</taxon>
    </lineage>
</organism>
<dbReference type="Proteomes" id="UP000076420">
    <property type="component" value="Unassembled WGS sequence"/>
</dbReference>
<dbReference type="InterPro" id="IPR018181">
    <property type="entry name" value="Heat_shock_70_CS"/>
</dbReference>
<proteinExistence type="inferred from homology"/>
<dbReference type="VEuPathDB" id="VectorBase:BGLAX_045128"/>
<sequence length="122" mass="13659">MSDTLAVGIDLGTTNSCVAVLLHGKVEIIANDLGYRLTPSYVAFNDTERLVGCAAKNQAAINPRNTVFNVKRIIGRQFMDETVQRDIQQFPFKVAEVHGRMKIKVEFRGRQKSFVPEEISSM</sequence>
<dbReference type="GO" id="GO:0005524">
    <property type="term" value="F:ATP binding"/>
    <property type="evidence" value="ECO:0007669"/>
    <property type="project" value="UniProtKB-KW"/>
</dbReference>
<evidence type="ECO:0000313" key="5">
    <source>
        <dbReference type="Proteomes" id="UP000076420"/>
    </source>
</evidence>
<dbReference type="KEGG" id="bgt:106068751"/>
<dbReference type="PANTHER" id="PTHR19375">
    <property type="entry name" value="HEAT SHOCK PROTEIN 70KDA"/>
    <property type="match status" value="1"/>
</dbReference>
<dbReference type="STRING" id="6526.A0A2C9KM29"/>
<dbReference type="PRINTS" id="PR00301">
    <property type="entry name" value="HEATSHOCK70"/>
</dbReference>
<keyword evidence="2" id="KW-0547">Nucleotide-binding</keyword>
<dbReference type="GO" id="GO:0140662">
    <property type="term" value="F:ATP-dependent protein folding chaperone"/>
    <property type="evidence" value="ECO:0007669"/>
    <property type="project" value="InterPro"/>
</dbReference>
<dbReference type="AlphaFoldDB" id="A0A2C9KM29"/>
<dbReference type="InterPro" id="IPR013126">
    <property type="entry name" value="Hsp_70_fam"/>
</dbReference>
<dbReference type="VEuPathDB" id="VectorBase:BGLB021270"/>
<gene>
    <name evidence="4" type="primary">106068751</name>
</gene>
<dbReference type="Gene3D" id="3.30.420.40">
    <property type="match status" value="1"/>
</dbReference>
<evidence type="ECO:0000256" key="3">
    <source>
        <dbReference type="ARBA" id="ARBA00022840"/>
    </source>
</evidence>
<reference evidence="4" key="1">
    <citation type="submission" date="2020-05" db="UniProtKB">
        <authorList>
            <consortium name="EnsemblMetazoa"/>
        </authorList>
    </citation>
    <scope>IDENTIFICATION</scope>
    <source>
        <strain evidence="4">BB02</strain>
    </source>
</reference>
<protein>
    <submittedName>
        <fullName evidence="4">Uncharacterized protein</fullName>
    </submittedName>
</protein>
<dbReference type="PROSITE" id="PS00297">
    <property type="entry name" value="HSP70_1"/>
    <property type="match status" value="1"/>
</dbReference>
<evidence type="ECO:0000256" key="1">
    <source>
        <dbReference type="ARBA" id="ARBA00007381"/>
    </source>
</evidence>
<dbReference type="InterPro" id="IPR043129">
    <property type="entry name" value="ATPase_NBD"/>
</dbReference>
<dbReference type="Pfam" id="PF00012">
    <property type="entry name" value="HSP70"/>
    <property type="match status" value="1"/>
</dbReference>
<comment type="similarity">
    <text evidence="1">Belongs to the heat shock protein 70 family.</text>
</comment>
<dbReference type="SUPFAM" id="SSF53067">
    <property type="entry name" value="Actin-like ATPase domain"/>
    <property type="match status" value="1"/>
</dbReference>
<keyword evidence="3" id="KW-0067">ATP-binding</keyword>
<evidence type="ECO:0000256" key="2">
    <source>
        <dbReference type="ARBA" id="ARBA00022741"/>
    </source>
</evidence>
<name>A0A2C9KM29_BIOGL</name>
<accession>A0A2C9KM29</accession>
<dbReference type="FunFam" id="3.30.420.40:FF:000028">
    <property type="entry name" value="heat shock 70 kDa protein-like"/>
    <property type="match status" value="1"/>
</dbReference>
<dbReference type="EnsemblMetazoa" id="BGLB021270-RA">
    <property type="protein sequence ID" value="BGLB021270-PA"/>
    <property type="gene ID" value="BGLB021270"/>
</dbReference>